<dbReference type="AlphaFoldDB" id="A0A8J3LVS8"/>
<evidence type="ECO:0000313" key="1">
    <source>
        <dbReference type="EMBL" id="GIG74496.1"/>
    </source>
</evidence>
<gene>
    <name evidence="1" type="ORF">Pfl04_29000</name>
</gene>
<dbReference type="SUPFAM" id="SSF141130">
    <property type="entry name" value="Acetamidase/Formamidase-like"/>
    <property type="match status" value="1"/>
</dbReference>
<dbReference type="EMBL" id="BONU01000018">
    <property type="protein sequence ID" value="GIG74496.1"/>
    <property type="molecule type" value="Genomic_DNA"/>
</dbReference>
<keyword evidence="2" id="KW-1185">Reference proteome</keyword>
<dbReference type="PANTHER" id="PTHR31891">
    <property type="entry name" value="FORMAMIDASE C869.04-RELATED"/>
    <property type="match status" value="1"/>
</dbReference>
<comment type="caution">
    <text evidence="1">The sequence shown here is derived from an EMBL/GenBank/DDBJ whole genome shotgun (WGS) entry which is preliminary data.</text>
</comment>
<dbReference type="Gene3D" id="3.10.28.20">
    <property type="entry name" value="Acetamidase/Formamidase-like domains"/>
    <property type="match status" value="1"/>
</dbReference>
<dbReference type="RefSeq" id="WP_168071812.1">
    <property type="nucleotide sequence ID" value="NZ_BAAAQJ010000003.1"/>
</dbReference>
<dbReference type="GO" id="GO:0016811">
    <property type="term" value="F:hydrolase activity, acting on carbon-nitrogen (but not peptide) bonds, in linear amides"/>
    <property type="evidence" value="ECO:0007669"/>
    <property type="project" value="InterPro"/>
</dbReference>
<reference evidence="1" key="1">
    <citation type="submission" date="2021-01" db="EMBL/GenBank/DDBJ databases">
        <title>Whole genome shotgun sequence of Planosporangium flavigriseum NBRC 105377.</title>
        <authorList>
            <person name="Komaki H."/>
            <person name="Tamura T."/>
        </authorList>
    </citation>
    <scope>NUCLEOTIDE SEQUENCE</scope>
    <source>
        <strain evidence="1">NBRC 105377</strain>
    </source>
</reference>
<accession>A0A8J3LVS8</accession>
<dbReference type="InterPro" id="IPR004304">
    <property type="entry name" value="FmdA_AmdA"/>
</dbReference>
<dbReference type="Pfam" id="PF03069">
    <property type="entry name" value="FmdA_AmdA"/>
    <property type="match status" value="2"/>
</dbReference>
<sequence>MSEAGATAGGERRPTDGRIIDDCVYSLGPDTPHAVTVRPGEMFTLRALDASGNQLRPGVAPDAIDPARLFPVAGPVGIAGAGVGDAVGVAVLDVRPAPHGHVWTRPGLGFRNPGWLAVREFDTHVLSTGGVNARTVPAQLHLGTLGVLPESSAPPRTLGSYGGNLDVPFLGPSAMLWARAAVAGGGVFCGDVHAAIGDGEVCGTGIEVAAEADLVATSLASWQLQHPVVMAEDRCWIIGIGANFEEAVAAVLPTAIAAVRAALRESEEQAYLIASLLLEIKVCQLVNPLTSVAVSLGAGLDRHLAPEAAWLAYQDLVPVNTRHDKQSPV</sequence>
<evidence type="ECO:0000313" key="2">
    <source>
        <dbReference type="Proteomes" id="UP000653674"/>
    </source>
</evidence>
<proteinExistence type="predicted"/>
<organism evidence="1 2">
    <name type="scientific">Planosporangium flavigriseum</name>
    <dbReference type="NCBI Taxonomy" id="373681"/>
    <lineage>
        <taxon>Bacteria</taxon>
        <taxon>Bacillati</taxon>
        <taxon>Actinomycetota</taxon>
        <taxon>Actinomycetes</taxon>
        <taxon>Micromonosporales</taxon>
        <taxon>Micromonosporaceae</taxon>
        <taxon>Planosporangium</taxon>
    </lineage>
</organism>
<dbReference type="Proteomes" id="UP000653674">
    <property type="component" value="Unassembled WGS sequence"/>
</dbReference>
<dbReference type="Gene3D" id="2.60.120.580">
    <property type="entry name" value="Acetamidase/Formamidase-like domains"/>
    <property type="match status" value="1"/>
</dbReference>
<dbReference type="PANTHER" id="PTHR31891:SF1">
    <property type="entry name" value="FORMAMIDASE C869.04-RELATED"/>
    <property type="match status" value="1"/>
</dbReference>
<name>A0A8J3LVS8_9ACTN</name>
<protein>
    <submittedName>
        <fullName evidence="1">Formamidase</fullName>
    </submittedName>
</protein>